<keyword evidence="2" id="KW-1185">Reference proteome</keyword>
<reference evidence="2" key="1">
    <citation type="journal article" date="2019" name="Int. J. Syst. Evol. Microbiol.">
        <title>The Global Catalogue of Microorganisms (GCM) 10K type strain sequencing project: providing services to taxonomists for standard genome sequencing and annotation.</title>
        <authorList>
            <consortium name="The Broad Institute Genomics Platform"/>
            <consortium name="The Broad Institute Genome Sequencing Center for Infectious Disease"/>
            <person name="Wu L."/>
            <person name="Ma J."/>
        </authorList>
    </citation>
    <scope>NUCLEOTIDE SEQUENCE [LARGE SCALE GENOMIC DNA]</scope>
    <source>
        <strain evidence="2">JCM 15421</strain>
    </source>
</reference>
<gene>
    <name evidence="1" type="ORF">GCM10009105_37820</name>
</gene>
<evidence type="ECO:0000313" key="1">
    <source>
        <dbReference type="EMBL" id="GAA0724847.1"/>
    </source>
</evidence>
<dbReference type="Gene3D" id="3.30.70.1280">
    <property type="entry name" value="SP0830-like domains"/>
    <property type="match status" value="1"/>
</dbReference>
<dbReference type="SUPFAM" id="SSF160379">
    <property type="entry name" value="SP0830-like"/>
    <property type="match status" value="1"/>
</dbReference>
<dbReference type="PIRSF" id="PIRSF008502">
    <property type="entry name" value="UCP008502"/>
    <property type="match status" value="1"/>
</dbReference>
<sequence>MKRHVALLRGINVGRAKRVAMADLRTLLGSLGYANVRTLLNSGNAVFDSASGSPKSHANRIHEALATELDVNAQVVVKSATEFASVASGNPHVDLATDPSRLLVVFTQQSSALSALADFAKTSWLPEALAVGQHAVYMWCPNGVIESKLAQAVRRNLGELGTARNWSTVEKLSLLLQDDSA</sequence>
<dbReference type="PANTHER" id="PTHR36439:SF1">
    <property type="entry name" value="DUF1697 DOMAIN-CONTAINING PROTEIN"/>
    <property type="match status" value="1"/>
</dbReference>
<dbReference type="InterPro" id="IPR012545">
    <property type="entry name" value="DUF1697"/>
</dbReference>
<dbReference type="RefSeq" id="WP_343794137.1">
    <property type="nucleotide sequence ID" value="NZ_BAAAEU010000032.1"/>
</dbReference>
<dbReference type="Proteomes" id="UP001501523">
    <property type="component" value="Unassembled WGS sequence"/>
</dbReference>
<comment type="caution">
    <text evidence="1">The sequence shown here is derived from an EMBL/GenBank/DDBJ whole genome shotgun (WGS) entry which is preliminary data.</text>
</comment>
<proteinExistence type="predicted"/>
<name>A0ABP3U9P0_9GAMM</name>
<dbReference type="PANTHER" id="PTHR36439">
    <property type="entry name" value="BLL4334 PROTEIN"/>
    <property type="match status" value="1"/>
</dbReference>
<evidence type="ECO:0000313" key="2">
    <source>
        <dbReference type="Proteomes" id="UP001501523"/>
    </source>
</evidence>
<accession>A0ABP3U9P0</accession>
<organism evidence="1 2">
    <name type="scientific">Dokdonella soli</name>
    <dbReference type="NCBI Taxonomy" id="529810"/>
    <lineage>
        <taxon>Bacteria</taxon>
        <taxon>Pseudomonadati</taxon>
        <taxon>Pseudomonadota</taxon>
        <taxon>Gammaproteobacteria</taxon>
        <taxon>Lysobacterales</taxon>
        <taxon>Rhodanobacteraceae</taxon>
        <taxon>Dokdonella</taxon>
    </lineage>
</organism>
<protein>
    <submittedName>
        <fullName evidence="1">DUF1697 domain-containing protein</fullName>
    </submittedName>
</protein>
<dbReference type="EMBL" id="BAAAEU010000032">
    <property type="protein sequence ID" value="GAA0724847.1"/>
    <property type="molecule type" value="Genomic_DNA"/>
</dbReference>
<dbReference type="Pfam" id="PF08002">
    <property type="entry name" value="DUF1697"/>
    <property type="match status" value="1"/>
</dbReference>